<reference evidence="1 2" key="1">
    <citation type="journal article" date="2010" name="Virology">
        <title>A jumbo phage infecting the phytopathogen Ralstonia solanacearum defines a new lineage of the Myoviridae family.</title>
        <authorList>
            <person name="Yamada T."/>
            <person name="Satoh S."/>
            <person name="Ishikawa H."/>
            <person name="Fujiwara A."/>
            <person name="Kawasaki T."/>
            <person name="Fujie M."/>
            <person name="Ogata H."/>
        </authorList>
    </citation>
    <scope>NUCLEOTIDE SEQUENCE [LARGE SCALE GENOMIC DNA]</scope>
</reference>
<dbReference type="EMBL" id="AB366653">
    <property type="protein sequence ID" value="BAG41729.1"/>
    <property type="molecule type" value="Genomic_DNA"/>
</dbReference>
<evidence type="ECO:0000313" key="1">
    <source>
        <dbReference type="EMBL" id="BAG41729.1"/>
    </source>
</evidence>
<name>B2ZY96_9CAUD</name>
<dbReference type="OrthoDB" id="20098at10239"/>
<dbReference type="InterPro" id="IPR025915">
    <property type="entry name" value="Phage_gp49_66"/>
</dbReference>
<proteinExistence type="predicted"/>
<accession>B2ZY96</accession>
<dbReference type="Proteomes" id="UP000001034">
    <property type="component" value="Segment"/>
</dbReference>
<organism evidence="1 2">
    <name type="scientific">Ralstonia phage phiRSL1</name>
    <dbReference type="NCBI Taxonomy" id="1980924"/>
    <lineage>
        <taxon>Viruses</taxon>
        <taxon>Duplodnaviria</taxon>
        <taxon>Heunggongvirae</taxon>
        <taxon>Uroviricota</taxon>
        <taxon>Caudoviricetes</taxon>
        <taxon>Mieseafarmvirus</taxon>
        <taxon>Mieseafarmvirus RSL1</taxon>
    </lineage>
</organism>
<dbReference type="RefSeq" id="YP_001950159.1">
    <property type="nucleotide sequence ID" value="NC_010811.2"/>
</dbReference>
<keyword evidence="2" id="KW-1185">Reference proteome</keyword>
<dbReference type="GeneID" id="6369816"/>
<evidence type="ECO:0000313" key="2">
    <source>
        <dbReference type="Proteomes" id="UP000001034"/>
    </source>
</evidence>
<protein>
    <submittedName>
        <fullName evidence="1">Uncharacterized protein</fullName>
    </submittedName>
</protein>
<dbReference type="KEGG" id="vg:6369816"/>
<sequence length="234" mass="25924">MTITQAERELEQSLKEAGLNAPRLEPEYVHSLIVSETYTVLPSGKVMVCELLLKNGFSVRGESAVVSPANFREEQGRKISRANAVEKIWELEGYLLQQRLHEQQTQAAYPTSAQQHDFLNPAALRSALVRVHQCLPKATIMVIIGEYSPSTFDAKVEELGINDPQLFEVNYVHANTAVVPMVIRGQTLAAIITDKATGYWIRDKHRSAWGSLMACLHSSANVLGVPAPSLFLEV</sequence>
<dbReference type="Pfam" id="PF13876">
    <property type="entry name" value="Phage_gp49_66"/>
    <property type="match status" value="1"/>
</dbReference>